<dbReference type="EMBL" id="SPQB01000030">
    <property type="protein sequence ID" value="TFU32271.1"/>
    <property type="molecule type" value="Genomic_DNA"/>
</dbReference>
<dbReference type="Gene3D" id="2.60.200.20">
    <property type="match status" value="1"/>
</dbReference>
<feature type="domain" description="FHA" evidence="2">
    <location>
        <begin position="86"/>
        <end position="141"/>
    </location>
</feature>
<evidence type="ECO:0000313" key="3">
    <source>
        <dbReference type="EMBL" id="TFU32271.1"/>
    </source>
</evidence>
<proteinExistence type="predicted"/>
<dbReference type="PROSITE" id="PS50006">
    <property type="entry name" value="FHA_DOMAIN"/>
    <property type="match status" value="1"/>
</dbReference>
<dbReference type="OrthoDB" id="4625746at2"/>
<dbReference type="AlphaFoldDB" id="A0A4Y9FSR6"/>
<protein>
    <recommendedName>
        <fullName evidence="2">FHA domain-containing protein</fullName>
    </recommendedName>
</protein>
<dbReference type="Proteomes" id="UP000298358">
    <property type="component" value="Unassembled WGS sequence"/>
</dbReference>
<accession>A0A4Y9FSR6</accession>
<dbReference type="RefSeq" id="WP_135114958.1">
    <property type="nucleotide sequence ID" value="NZ_JADGLL010000030.1"/>
</dbReference>
<comment type="caution">
    <text evidence="3">The sequence shown here is derived from an EMBL/GenBank/DDBJ whole genome shotgun (WGS) entry which is preliminary data.</text>
</comment>
<gene>
    <name evidence="3" type="ORF">E4U02_11380</name>
</gene>
<organism evidence="3 4">
    <name type="scientific">Microbacterium paludicola</name>
    <dbReference type="NCBI Taxonomy" id="300019"/>
    <lineage>
        <taxon>Bacteria</taxon>
        <taxon>Bacillati</taxon>
        <taxon>Actinomycetota</taxon>
        <taxon>Actinomycetes</taxon>
        <taxon>Micrococcales</taxon>
        <taxon>Microbacteriaceae</taxon>
        <taxon>Microbacterium</taxon>
    </lineage>
</organism>
<keyword evidence="1" id="KW-0597">Phosphoprotein</keyword>
<dbReference type="InterPro" id="IPR008984">
    <property type="entry name" value="SMAD_FHA_dom_sf"/>
</dbReference>
<evidence type="ECO:0000313" key="4">
    <source>
        <dbReference type="Proteomes" id="UP000298358"/>
    </source>
</evidence>
<dbReference type="CDD" id="cd00060">
    <property type="entry name" value="FHA"/>
    <property type="match status" value="1"/>
</dbReference>
<dbReference type="InterPro" id="IPR000253">
    <property type="entry name" value="FHA_dom"/>
</dbReference>
<keyword evidence="4" id="KW-1185">Reference proteome</keyword>
<reference evidence="3 4" key="1">
    <citation type="submission" date="2019-03" db="EMBL/GenBank/DDBJ databases">
        <title>Diversity of the mouse oral microbiome.</title>
        <authorList>
            <person name="Joseph S."/>
            <person name="Aduse-Opoku J."/>
            <person name="Curtis M."/>
            <person name="Wade W."/>
            <person name="Hashim A."/>
        </authorList>
    </citation>
    <scope>NUCLEOTIDE SEQUENCE [LARGE SCALE GENOMIC DNA]</scope>
    <source>
        <strain evidence="3 4">P1012</strain>
    </source>
</reference>
<sequence length="176" mass="18502">MASARCAHCGATLEPNTMYCLGCGQLILPGALREQVDDGWSVPERPQRPVAAAAPVAPAAPEPKAWPDRVQLVFSTGQQVVIAGAAVIGRKPEQTAVNMGAQAIEVADDTRSMSRVHLFLDLGDGSLRAGDAGSSNGSAIERGDRRIPLTGTGERVEVLRGDVLWVGDVRVELVPL</sequence>
<dbReference type="SUPFAM" id="SSF49879">
    <property type="entry name" value="SMAD/FHA domain"/>
    <property type="match status" value="1"/>
</dbReference>
<evidence type="ECO:0000256" key="1">
    <source>
        <dbReference type="ARBA" id="ARBA00022553"/>
    </source>
</evidence>
<name>A0A4Y9FSR6_9MICO</name>
<evidence type="ECO:0000259" key="2">
    <source>
        <dbReference type="PROSITE" id="PS50006"/>
    </source>
</evidence>